<protein>
    <submittedName>
        <fullName evidence="4">Acyl-CoA dehydrogenase</fullName>
    </submittedName>
</protein>
<proteinExistence type="predicted"/>
<dbReference type="EMBL" id="FNTD01000004">
    <property type="protein sequence ID" value="SED62246.1"/>
    <property type="molecule type" value="Genomic_DNA"/>
</dbReference>
<dbReference type="InterPro" id="IPR037069">
    <property type="entry name" value="AcylCoA_DH/ox_N_sf"/>
</dbReference>
<dbReference type="GO" id="GO:0050660">
    <property type="term" value="F:flavin adenine dinucleotide binding"/>
    <property type="evidence" value="ECO:0007669"/>
    <property type="project" value="InterPro"/>
</dbReference>
<dbReference type="InterPro" id="IPR036250">
    <property type="entry name" value="AcylCo_DH-like_C"/>
</dbReference>
<accession>A0A1H5C6K9</accession>
<dbReference type="Gene3D" id="1.10.540.10">
    <property type="entry name" value="Acyl-CoA dehydrogenase/oxidase, N-terminal domain"/>
    <property type="match status" value="1"/>
</dbReference>
<dbReference type="SUPFAM" id="SSF56645">
    <property type="entry name" value="Acyl-CoA dehydrogenase NM domain-like"/>
    <property type="match status" value="1"/>
</dbReference>
<name>A0A1H5C6K9_9ACTN</name>
<keyword evidence="1" id="KW-0560">Oxidoreductase</keyword>
<dbReference type="RefSeq" id="WP_074993286.1">
    <property type="nucleotide sequence ID" value="NZ_FNTD01000004.1"/>
</dbReference>
<evidence type="ECO:0000313" key="4">
    <source>
        <dbReference type="EMBL" id="SED62246.1"/>
    </source>
</evidence>
<evidence type="ECO:0000256" key="1">
    <source>
        <dbReference type="ARBA" id="ARBA00023002"/>
    </source>
</evidence>
<evidence type="ECO:0000256" key="2">
    <source>
        <dbReference type="SAM" id="MobiDB-lite"/>
    </source>
</evidence>
<dbReference type="InterPro" id="IPR013107">
    <property type="entry name" value="Acyl-CoA_DH_C"/>
</dbReference>
<gene>
    <name evidence="4" type="ORF">SAMN04490357_5323</name>
</gene>
<dbReference type="Pfam" id="PF08028">
    <property type="entry name" value="Acyl-CoA_dh_2"/>
    <property type="match status" value="1"/>
</dbReference>
<feature type="compositionally biased region" description="Low complexity" evidence="2">
    <location>
        <begin position="9"/>
        <end position="21"/>
    </location>
</feature>
<organism evidence="4 5">
    <name type="scientific">Streptomyces misionensis</name>
    <dbReference type="NCBI Taxonomy" id="67331"/>
    <lineage>
        <taxon>Bacteria</taxon>
        <taxon>Bacillati</taxon>
        <taxon>Actinomycetota</taxon>
        <taxon>Actinomycetes</taxon>
        <taxon>Kitasatosporales</taxon>
        <taxon>Streptomycetaceae</taxon>
        <taxon>Streptomyces</taxon>
    </lineage>
</organism>
<dbReference type="STRING" id="67331.SAMN04490357_5323"/>
<dbReference type="Proteomes" id="UP000182375">
    <property type="component" value="Unassembled WGS sequence"/>
</dbReference>
<feature type="region of interest" description="Disordered" evidence="2">
    <location>
        <begin position="1"/>
        <end position="21"/>
    </location>
</feature>
<dbReference type="GeneID" id="95514401"/>
<reference evidence="4 5" key="1">
    <citation type="submission" date="2016-10" db="EMBL/GenBank/DDBJ databases">
        <authorList>
            <person name="de Groot N.N."/>
        </authorList>
    </citation>
    <scope>NUCLEOTIDE SEQUENCE [LARGE SCALE GENOMIC DNA]</scope>
    <source>
        <strain evidence="4 5">DSM 40306</strain>
    </source>
</reference>
<dbReference type="InterPro" id="IPR009100">
    <property type="entry name" value="AcylCoA_DH/oxidase_NM_dom_sf"/>
</dbReference>
<dbReference type="GO" id="GO:0033539">
    <property type="term" value="P:fatty acid beta-oxidation using acyl-CoA dehydrogenase"/>
    <property type="evidence" value="ECO:0007669"/>
    <property type="project" value="TreeGrafter"/>
</dbReference>
<dbReference type="PANTHER" id="PTHR48083">
    <property type="entry name" value="MEDIUM-CHAIN SPECIFIC ACYL-COA DEHYDROGENASE, MITOCHONDRIAL-RELATED"/>
    <property type="match status" value="1"/>
</dbReference>
<dbReference type="PANTHER" id="PTHR48083:SF5">
    <property type="entry name" value="NRGC PROTEIN"/>
    <property type="match status" value="1"/>
</dbReference>
<dbReference type="InterPro" id="IPR050741">
    <property type="entry name" value="Acyl-CoA_dehydrogenase"/>
</dbReference>
<evidence type="ECO:0000259" key="3">
    <source>
        <dbReference type="Pfam" id="PF08028"/>
    </source>
</evidence>
<dbReference type="GO" id="GO:0003995">
    <property type="term" value="F:acyl-CoA dehydrogenase activity"/>
    <property type="evidence" value="ECO:0007669"/>
    <property type="project" value="TreeGrafter"/>
</dbReference>
<dbReference type="GO" id="GO:0005737">
    <property type="term" value="C:cytoplasm"/>
    <property type="evidence" value="ECO:0007669"/>
    <property type="project" value="TreeGrafter"/>
</dbReference>
<feature type="domain" description="Acyl-CoA dehydrogenase C-terminal" evidence="3">
    <location>
        <begin position="257"/>
        <end position="382"/>
    </location>
</feature>
<dbReference type="PIRSF" id="PIRSF016578">
    <property type="entry name" value="HsaA"/>
    <property type="match status" value="1"/>
</dbReference>
<dbReference type="Gene3D" id="2.40.110.10">
    <property type="entry name" value="Butyryl-CoA Dehydrogenase, subunit A, domain 2"/>
    <property type="match status" value="1"/>
</dbReference>
<evidence type="ECO:0000313" key="5">
    <source>
        <dbReference type="Proteomes" id="UP000182375"/>
    </source>
</evidence>
<dbReference type="AlphaFoldDB" id="A0A1H5C6K9"/>
<dbReference type="Gene3D" id="1.20.140.10">
    <property type="entry name" value="Butyryl-CoA Dehydrogenase, subunit A, domain 3"/>
    <property type="match status" value="1"/>
</dbReference>
<dbReference type="SUPFAM" id="SSF47203">
    <property type="entry name" value="Acyl-CoA dehydrogenase C-terminal domain-like"/>
    <property type="match status" value="1"/>
</dbReference>
<sequence length="418" mass="45213">MTVTETHADTAAPPSWDAPPASAADVLDRARQTVPWLRRAAGEIEEGRRLPDHVVELLRQAGVWRAAMPADRGGPDLTSAQQARLLEIIAQGDASAAWCAMIGMDSGIYAGYLPDATARTLYADLDTITAGALLPTGTAERTDGGYRIGGRWRFASCVNHCQVLMASCMVQERGRPVPDPLTGEPRQWRVFAARPEQFQVLDTWHTTGLAGSGSHDYQTENLFVPDDHVFTLARPRQDRVLLRTPDAVQRKMPGIPLGMARAALDHVIGLAAGRRDRETGTPWLDDPRVHEAIGRSEMELAAARAGVYETLRVQWELLDSGGGDLRAARVGTALARTFAFRTARGIVQRLYDLVGGSAVYRTSPLDRWLRDANTMCQHAVAQDAVLQMAGVVALGGEPPNPVNPALAVSLPAAVEDLS</sequence>
<dbReference type="InterPro" id="IPR046373">
    <property type="entry name" value="Acyl-CoA_Oxase/DH_mid-dom_sf"/>
</dbReference>